<evidence type="ECO:0000256" key="1">
    <source>
        <dbReference type="ARBA" id="ARBA00005006"/>
    </source>
</evidence>
<accession>A0A7S2W4S8</accession>
<evidence type="ECO:0000256" key="11">
    <source>
        <dbReference type="SAM" id="MobiDB-lite"/>
    </source>
</evidence>
<dbReference type="EMBL" id="HBHJ01004521">
    <property type="protein sequence ID" value="CAD9666647.1"/>
    <property type="molecule type" value="Transcribed_RNA"/>
</dbReference>
<comment type="catalytic activity">
    <reaction evidence="10">
        <text>L-cysteine + L-glutamate + ATP = gamma-L-glutamyl-L-cysteine + ADP + phosphate + H(+)</text>
        <dbReference type="Rhea" id="RHEA:13285"/>
        <dbReference type="ChEBI" id="CHEBI:15378"/>
        <dbReference type="ChEBI" id="CHEBI:29985"/>
        <dbReference type="ChEBI" id="CHEBI:30616"/>
        <dbReference type="ChEBI" id="CHEBI:35235"/>
        <dbReference type="ChEBI" id="CHEBI:43474"/>
        <dbReference type="ChEBI" id="CHEBI:58173"/>
        <dbReference type="ChEBI" id="CHEBI:456216"/>
        <dbReference type="EC" id="6.3.2.2"/>
    </reaction>
</comment>
<dbReference type="Gene3D" id="1.10.8.960">
    <property type="match status" value="1"/>
</dbReference>
<sequence length="743" mass="82637">MGLLKVGRPLTWEESKAHLQYVREHGVVQFMEVYDRVKDTANDDLFWGDEVEYAVLQLTGEGQERSVVVSLEGSDIMQQLRQREGELHDPSRNGCTWHQEYGSWMLEGTPAKPYAGFVTDLLEVETNMRLRRARILAVLPDGKIAPTTTNFPLFGVSQFTSPASEPQGPIARSTYVADTCINPHPRFGALTQNIRSRRGSTVDIRVPLFRDFATPEFAASSLADKPPPSAIAVPPRAQDTPTPLAPPPSSSAAASPSLDFSSPRGYMAGWPVDWPEVHMDAMAFGMGCCCLQVTFQSRDVVESRWLYDQLAGLTPILLALTAATPIAKGRLLDSDARWAIIAQSVDDRTDAERGIDAAAPPDPQMAGGGTRRIHKSRYDSISCYLSDDTPDTLNDIPCEVDEELLELLLARGMDSALAQHVAHIFVRDPLVIFEGNIEEVLDAAATDHWENLQSTNWNTMRWKPPPPSDPAKPCSPHIGWRTEFRSMEVQLSDFENAAWTVFIVLVTRVLLVFDLDLRIPLSFVDANMHRAHKRNAIAEQKFFFRNCFSPIGSSHCQSEVEEMTMEEIMKGKGDYFPGLVPMIYAYLEHINCDARSYQRIDMYLTLIVDRALGKTMTNAAWMRDFVRRHPDYKQDSVVGPTIAHDLMKACNDIGTATLQPKELFGSLAGRLNEVSAGQAYGSPLASEKVSADCRSELIRRIVTRAEGAGGRRRSNSSHIAAQERKSQYHHEMNGAAAAGLRDF</sequence>
<gene>
    <name evidence="12" type="ORF">RMAR1173_LOCUS2936</name>
</gene>
<evidence type="ECO:0000256" key="5">
    <source>
        <dbReference type="ARBA" id="ARBA00022684"/>
    </source>
</evidence>
<feature type="region of interest" description="Disordered" evidence="11">
    <location>
        <begin position="220"/>
        <end position="257"/>
    </location>
</feature>
<dbReference type="GO" id="GO:0006750">
    <property type="term" value="P:glutathione biosynthetic process"/>
    <property type="evidence" value="ECO:0007669"/>
    <property type="project" value="UniProtKB-UniRule"/>
</dbReference>
<keyword evidence="6 10" id="KW-0547">Nucleotide-binding</keyword>
<evidence type="ECO:0000256" key="6">
    <source>
        <dbReference type="ARBA" id="ARBA00022741"/>
    </source>
</evidence>
<keyword evidence="4 10" id="KW-0436">Ligase</keyword>
<evidence type="ECO:0000256" key="4">
    <source>
        <dbReference type="ARBA" id="ARBA00022598"/>
    </source>
</evidence>
<dbReference type="InterPro" id="IPR014746">
    <property type="entry name" value="Gln_synth/guanido_kin_cat_dom"/>
</dbReference>
<keyword evidence="5 10" id="KW-0317">Glutathione biosynthesis</keyword>
<keyword evidence="7 10" id="KW-0067">ATP-binding</keyword>
<dbReference type="SUPFAM" id="SSF55931">
    <property type="entry name" value="Glutamine synthetase/guanido kinase"/>
    <property type="match status" value="1"/>
</dbReference>
<protein>
    <recommendedName>
        <fullName evidence="3 10">Glutamate--cysteine ligase</fullName>
        <ecNumber evidence="3 10">6.3.2.2</ecNumber>
    </recommendedName>
    <alternativeName>
        <fullName evidence="9 10">Gamma-ECS</fullName>
    </alternativeName>
    <alternativeName>
        <fullName evidence="8 10">Gamma-glutamylcysteine synthetase</fullName>
    </alternativeName>
</protein>
<evidence type="ECO:0000256" key="2">
    <source>
        <dbReference type="ARBA" id="ARBA00008100"/>
    </source>
</evidence>
<dbReference type="AlphaFoldDB" id="A0A7S2W4S8"/>
<comment type="pathway">
    <text evidence="1 10">Sulfur metabolism; glutathione biosynthesis; glutathione from L-cysteine and L-glutamate: step 1/2.</text>
</comment>
<name>A0A7S2W4S8_9STRA</name>
<evidence type="ECO:0000313" key="12">
    <source>
        <dbReference type="EMBL" id="CAD9666647.1"/>
    </source>
</evidence>
<dbReference type="PANTHER" id="PTHR11164">
    <property type="entry name" value="GLUTAMATE CYSTEINE LIGASE"/>
    <property type="match status" value="1"/>
</dbReference>
<evidence type="ECO:0000256" key="10">
    <source>
        <dbReference type="RuleBase" id="RU367135"/>
    </source>
</evidence>
<dbReference type="GO" id="GO:0004357">
    <property type="term" value="F:glutamate-cysteine ligase activity"/>
    <property type="evidence" value="ECO:0007669"/>
    <property type="project" value="UniProtKB-UniRule"/>
</dbReference>
<dbReference type="GO" id="GO:0005524">
    <property type="term" value="F:ATP binding"/>
    <property type="evidence" value="ECO:0007669"/>
    <property type="project" value="UniProtKB-UniRule"/>
</dbReference>
<dbReference type="EC" id="6.3.2.2" evidence="3 10"/>
<evidence type="ECO:0000256" key="7">
    <source>
        <dbReference type="ARBA" id="ARBA00022840"/>
    </source>
</evidence>
<dbReference type="Pfam" id="PF03074">
    <property type="entry name" value="GCS"/>
    <property type="match status" value="1"/>
</dbReference>
<dbReference type="PANTHER" id="PTHR11164:SF0">
    <property type="entry name" value="GLUTAMATE--CYSTEINE LIGASE CATALYTIC SUBUNIT"/>
    <property type="match status" value="1"/>
</dbReference>
<dbReference type="InterPro" id="IPR004308">
    <property type="entry name" value="GCS"/>
</dbReference>
<feature type="region of interest" description="Disordered" evidence="11">
    <location>
        <begin position="706"/>
        <end position="730"/>
    </location>
</feature>
<proteinExistence type="inferred from homology"/>
<dbReference type="UniPathway" id="UPA00142">
    <property type="reaction ID" value="UER00209"/>
</dbReference>
<evidence type="ECO:0000256" key="9">
    <source>
        <dbReference type="ARBA" id="ARBA00032122"/>
    </source>
</evidence>
<comment type="similarity">
    <text evidence="2 10">Belongs to the glutamate--cysteine ligase type 3 family.</text>
</comment>
<evidence type="ECO:0000256" key="3">
    <source>
        <dbReference type="ARBA" id="ARBA00012220"/>
    </source>
</evidence>
<feature type="compositionally biased region" description="Basic and acidic residues" evidence="11">
    <location>
        <begin position="721"/>
        <end position="730"/>
    </location>
</feature>
<reference evidence="12" key="1">
    <citation type="submission" date="2021-01" db="EMBL/GenBank/DDBJ databases">
        <authorList>
            <person name="Corre E."/>
            <person name="Pelletier E."/>
            <person name="Niang G."/>
            <person name="Scheremetjew M."/>
            <person name="Finn R."/>
            <person name="Kale V."/>
            <person name="Holt S."/>
            <person name="Cochrane G."/>
            <person name="Meng A."/>
            <person name="Brown T."/>
            <person name="Cohen L."/>
        </authorList>
    </citation>
    <scope>NUCLEOTIDE SEQUENCE</scope>
    <source>
        <strain evidence="12">CCMP1243</strain>
    </source>
</reference>
<dbReference type="Gene3D" id="3.30.590.50">
    <property type="match status" value="2"/>
</dbReference>
<organism evidence="12">
    <name type="scientific">Rhizochromulina marina</name>
    <dbReference type="NCBI Taxonomy" id="1034831"/>
    <lineage>
        <taxon>Eukaryota</taxon>
        <taxon>Sar</taxon>
        <taxon>Stramenopiles</taxon>
        <taxon>Ochrophyta</taxon>
        <taxon>Dictyochophyceae</taxon>
        <taxon>Rhizochromulinales</taxon>
        <taxon>Rhizochromulina</taxon>
    </lineage>
</organism>
<evidence type="ECO:0000256" key="8">
    <source>
        <dbReference type="ARBA" id="ARBA00030585"/>
    </source>
</evidence>